<dbReference type="Pfam" id="PF07228">
    <property type="entry name" value="SpoIIE"/>
    <property type="match status" value="1"/>
</dbReference>
<proteinExistence type="predicted"/>
<reference evidence="4" key="1">
    <citation type="submission" date="2016-08" db="EMBL/GenBank/DDBJ databases">
        <authorList>
            <person name="Seilhamer J.J."/>
        </authorList>
    </citation>
    <scope>NUCLEOTIDE SEQUENCE</scope>
    <source>
        <strain evidence="4">86</strain>
    </source>
</reference>
<dbReference type="PANTHER" id="PTHR43156:SF9">
    <property type="entry name" value="HAMP DOMAIN-CONTAINING PROTEIN"/>
    <property type="match status" value="1"/>
</dbReference>
<dbReference type="Gene3D" id="3.60.40.10">
    <property type="entry name" value="PPM-type phosphatase domain"/>
    <property type="match status" value="1"/>
</dbReference>
<feature type="coiled-coil region" evidence="2">
    <location>
        <begin position="127"/>
        <end position="154"/>
    </location>
</feature>
<accession>A0A212LVH3</accession>
<keyword evidence="1" id="KW-0378">Hydrolase</keyword>
<dbReference type="InterPro" id="IPR036457">
    <property type="entry name" value="PPM-type-like_dom_sf"/>
</dbReference>
<dbReference type="SMART" id="SM00331">
    <property type="entry name" value="PP2C_SIG"/>
    <property type="match status" value="1"/>
</dbReference>
<dbReference type="EMBL" id="FMJE01000003">
    <property type="protein sequence ID" value="SCM81511.1"/>
    <property type="molecule type" value="Genomic_DNA"/>
</dbReference>
<evidence type="ECO:0000259" key="3">
    <source>
        <dbReference type="SMART" id="SM00331"/>
    </source>
</evidence>
<evidence type="ECO:0000256" key="2">
    <source>
        <dbReference type="SAM" id="Coils"/>
    </source>
</evidence>
<protein>
    <submittedName>
        <fullName evidence="4">Putative Stage II sporulation protein E (SpoIIE)</fullName>
    </submittedName>
</protein>
<feature type="domain" description="PPM-type phosphatase" evidence="3">
    <location>
        <begin position="178"/>
        <end position="410"/>
    </location>
</feature>
<dbReference type="AlphaFoldDB" id="A0A212LVH3"/>
<name>A0A212LVH3_9FIRM</name>
<dbReference type="CDD" id="cd06225">
    <property type="entry name" value="HAMP"/>
    <property type="match status" value="1"/>
</dbReference>
<dbReference type="InterPro" id="IPR001932">
    <property type="entry name" value="PPM-type_phosphatase-like_dom"/>
</dbReference>
<dbReference type="InterPro" id="IPR052016">
    <property type="entry name" value="Bact_Sigma-Reg"/>
</dbReference>
<gene>
    <name evidence="4" type="ORF">KL86SPO_31690</name>
</gene>
<sequence length="410" mass="46593">MKDMKNAELDTLEQLRAGIRLLAKGRYPETVSADGCSELVGEIVYLFNQIAGHFKELYEYAVPLARGNLQVERPGKTNFLAGSLKELHSKLNHLTWQAQQIEKGDYKQRVDFMGEFSQSFNSMVSKLEERELRLKEEILVRQQAEAEVREQNKLITDSIHYAAVIQQSVLPEPAFLNTYLAESFIIWRPRDIVGGDFYWYAPCAGGFMAAVIDCTGHGVPGAFMTLAVNQMLKQLLDEDRDYQPSAVLTFLDEKFHETFYANTVTKERLYAGLDMGLVKVDTAAQKIVFAGARLPLFHVHDGNLREIPGSRRSVGYEKKSRLGRKARSIPFENREFYYEPGDGLYLSTDGFFDQHGENPDPFGIDRFAELVAEYFPLAMKDQKTALLQSLEAYMGMEAQRDDITVMGLKF</sequence>
<keyword evidence="2" id="KW-0175">Coiled coil</keyword>
<dbReference type="PANTHER" id="PTHR43156">
    <property type="entry name" value="STAGE II SPORULATION PROTEIN E-RELATED"/>
    <property type="match status" value="1"/>
</dbReference>
<evidence type="ECO:0000256" key="1">
    <source>
        <dbReference type="ARBA" id="ARBA00022801"/>
    </source>
</evidence>
<organism evidence="4">
    <name type="scientific">uncultured Sporomusa sp</name>
    <dbReference type="NCBI Taxonomy" id="307249"/>
    <lineage>
        <taxon>Bacteria</taxon>
        <taxon>Bacillati</taxon>
        <taxon>Bacillota</taxon>
        <taxon>Negativicutes</taxon>
        <taxon>Selenomonadales</taxon>
        <taxon>Sporomusaceae</taxon>
        <taxon>Sporomusa</taxon>
        <taxon>environmental samples</taxon>
    </lineage>
</organism>
<dbReference type="GO" id="GO:0016791">
    <property type="term" value="F:phosphatase activity"/>
    <property type="evidence" value="ECO:0007669"/>
    <property type="project" value="TreeGrafter"/>
</dbReference>
<evidence type="ECO:0000313" key="4">
    <source>
        <dbReference type="EMBL" id="SCM81511.1"/>
    </source>
</evidence>